<sequence length="158" mass="17810">MEYYQPMEINVLSAQDLDSVNLLFRPTVYVSVSVTRGSRDKQVTPAAACGVTFGLVDLTPAFAILEELWSGIRYPVALRLEPDMTFSSARGKEIYYLPKKRIITPETRLHCLLLIGYGVTKEGEFYYIGQNSWGVGWGCLGYVRIAIKEKCDIICLKE</sequence>
<evidence type="ECO:0000313" key="3">
    <source>
        <dbReference type="Proteomes" id="UP000694240"/>
    </source>
</evidence>
<dbReference type="GO" id="GO:0006508">
    <property type="term" value="P:proteolysis"/>
    <property type="evidence" value="ECO:0007669"/>
    <property type="project" value="InterPro"/>
</dbReference>
<reference evidence="2 3" key="1">
    <citation type="submission" date="2020-12" db="EMBL/GenBank/DDBJ databases">
        <title>Concerted genomic and epigenomic changes stabilize Arabidopsis allopolyploids.</title>
        <authorList>
            <person name="Chen Z."/>
        </authorList>
    </citation>
    <scope>NUCLEOTIDE SEQUENCE [LARGE SCALE GENOMIC DNA]</scope>
    <source>
        <strain evidence="2">Allo738</strain>
        <tissue evidence="2">Leaf</tissue>
    </source>
</reference>
<accession>A0A8T2AQ48</accession>
<protein>
    <submittedName>
        <fullName evidence="2">Peptidase C1A papain C-terminal</fullName>
    </submittedName>
</protein>
<feature type="domain" description="Peptidase C1A papain C-terminal" evidence="1">
    <location>
        <begin position="106"/>
        <end position="153"/>
    </location>
</feature>
<dbReference type="EMBL" id="JAEFBK010000008">
    <property type="protein sequence ID" value="KAG7576128.1"/>
    <property type="molecule type" value="Genomic_DNA"/>
</dbReference>
<evidence type="ECO:0000313" key="2">
    <source>
        <dbReference type="EMBL" id="KAG7576128.1"/>
    </source>
</evidence>
<keyword evidence="3" id="KW-1185">Reference proteome</keyword>
<evidence type="ECO:0000259" key="1">
    <source>
        <dbReference type="Pfam" id="PF00112"/>
    </source>
</evidence>
<dbReference type="Proteomes" id="UP000694240">
    <property type="component" value="Chromosome 8"/>
</dbReference>
<dbReference type="GO" id="GO:0008234">
    <property type="term" value="F:cysteine-type peptidase activity"/>
    <property type="evidence" value="ECO:0007669"/>
    <property type="project" value="InterPro"/>
</dbReference>
<proteinExistence type="predicted"/>
<name>A0A8T2AQ48_9BRAS</name>
<comment type="caution">
    <text evidence="2">The sequence shown here is derived from an EMBL/GenBank/DDBJ whole genome shotgun (WGS) entry which is preliminary data.</text>
</comment>
<dbReference type="InterPro" id="IPR000668">
    <property type="entry name" value="Peptidase_C1A_C"/>
</dbReference>
<gene>
    <name evidence="2" type="ORF">ISN45_Aa03g005560</name>
</gene>
<organism evidence="2 3">
    <name type="scientific">Arabidopsis thaliana x Arabidopsis arenosa</name>
    <dbReference type="NCBI Taxonomy" id="1240361"/>
    <lineage>
        <taxon>Eukaryota</taxon>
        <taxon>Viridiplantae</taxon>
        <taxon>Streptophyta</taxon>
        <taxon>Embryophyta</taxon>
        <taxon>Tracheophyta</taxon>
        <taxon>Spermatophyta</taxon>
        <taxon>Magnoliopsida</taxon>
        <taxon>eudicotyledons</taxon>
        <taxon>Gunneridae</taxon>
        <taxon>Pentapetalae</taxon>
        <taxon>rosids</taxon>
        <taxon>malvids</taxon>
        <taxon>Brassicales</taxon>
        <taxon>Brassicaceae</taxon>
        <taxon>Camelineae</taxon>
        <taxon>Arabidopsis</taxon>
    </lineage>
</organism>
<dbReference type="AlphaFoldDB" id="A0A8T2AQ48"/>
<dbReference type="Pfam" id="PF00112">
    <property type="entry name" value="Peptidase_C1"/>
    <property type="match status" value="1"/>
</dbReference>